<dbReference type="EMBL" id="FWZU01000004">
    <property type="protein sequence ID" value="SMF27865.1"/>
    <property type="molecule type" value="Genomic_DNA"/>
</dbReference>
<organism evidence="1 2">
    <name type="scientific">Desulfovibrio gilichinskyi</name>
    <dbReference type="NCBI Taxonomy" id="1519643"/>
    <lineage>
        <taxon>Bacteria</taxon>
        <taxon>Pseudomonadati</taxon>
        <taxon>Thermodesulfobacteriota</taxon>
        <taxon>Desulfovibrionia</taxon>
        <taxon>Desulfovibrionales</taxon>
        <taxon>Desulfovibrionaceae</taxon>
        <taxon>Desulfovibrio</taxon>
    </lineage>
</organism>
<dbReference type="AlphaFoldDB" id="A0A1X7E5P6"/>
<evidence type="ECO:0000313" key="2">
    <source>
        <dbReference type="Proteomes" id="UP000192906"/>
    </source>
</evidence>
<gene>
    <name evidence="1" type="ORF">SAMN06295933_2677</name>
</gene>
<evidence type="ECO:0000313" key="1">
    <source>
        <dbReference type="EMBL" id="SMF27865.1"/>
    </source>
</evidence>
<proteinExistence type="predicted"/>
<keyword evidence="2" id="KW-1185">Reference proteome</keyword>
<sequence>MKRIELTEKQIAFVNSSGLTEQELIELLTGDGLIPAELLEIVQKVAAHTAQVLEKEDS</sequence>
<accession>A0A1X7E5P6</accession>
<reference evidence="2" key="1">
    <citation type="submission" date="2017-04" db="EMBL/GenBank/DDBJ databases">
        <authorList>
            <person name="Varghese N."/>
            <person name="Submissions S."/>
        </authorList>
    </citation>
    <scope>NUCLEOTIDE SEQUENCE [LARGE SCALE GENOMIC DNA]</scope>
    <source>
        <strain evidence="2">K3S</strain>
    </source>
</reference>
<name>A0A1X7E5P6_9BACT</name>
<protein>
    <submittedName>
        <fullName evidence="1">Uncharacterized protein</fullName>
    </submittedName>
</protein>
<dbReference type="Proteomes" id="UP000192906">
    <property type="component" value="Unassembled WGS sequence"/>
</dbReference>
<dbReference type="RefSeq" id="WP_170921425.1">
    <property type="nucleotide sequence ID" value="NZ_FWZU01000004.1"/>
</dbReference>